<evidence type="ECO:0000256" key="3">
    <source>
        <dbReference type="ARBA" id="ARBA00022630"/>
    </source>
</evidence>
<dbReference type="InterPro" id="IPR016167">
    <property type="entry name" value="FAD-bd_PCMH_sub1"/>
</dbReference>
<dbReference type="PANTHER" id="PTHR42973:SF39">
    <property type="entry name" value="FAD-BINDING PCMH-TYPE DOMAIN-CONTAINING PROTEIN"/>
    <property type="match status" value="1"/>
</dbReference>
<protein>
    <submittedName>
        <fullName evidence="7">FAD-binding oxidoreductase</fullName>
    </submittedName>
</protein>
<keyword evidence="8" id="KW-1185">Reference proteome</keyword>
<dbReference type="Gene3D" id="3.30.465.10">
    <property type="match status" value="1"/>
</dbReference>
<dbReference type="InterPro" id="IPR016169">
    <property type="entry name" value="FAD-bd_PCMH_sub2"/>
</dbReference>
<evidence type="ECO:0000256" key="5">
    <source>
        <dbReference type="ARBA" id="ARBA00023002"/>
    </source>
</evidence>
<organism evidence="7 8">
    <name type="scientific">Luedemannella helvata</name>
    <dbReference type="NCBI Taxonomy" id="349315"/>
    <lineage>
        <taxon>Bacteria</taxon>
        <taxon>Bacillati</taxon>
        <taxon>Actinomycetota</taxon>
        <taxon>Actinomycetes</taxon>
        <taxon>Micromonosporales</taxon>
        <taxon>Micromonosporaceae</taxon>
        <taxon>Luedemannella</taxon>
    </lineage>
</organism>
<evidence type="ECO:0000313" key="8">
    <source>
        <dbReference type="Proteomes" id="UP001500655"/>
    </source>
</evidence>
<name>A0ABP4XBQ7_9ACTN</name>
<accession>A0ABP4XBQ7</accession>
<dbReference type="PROSITE" id="PS00862">
    <property type="entry name" value="OX2_COVAL_FAD"/>
    <property type="match status" value="1"/>
</dbReference>
<dbReference type="PROSITE" id="PS51387">
    <property type="entry name" value="FAD_PCMH"/>
    <property type="match status" value="1"/>
</dbReference>
<dbReference type="Gene3D" id="3.30.43.10">
    <property type="entry name" value="Uridine Diphospho-n-acetylenolpyruvylglucosamine Reductase, domain 2"/>
    <property type="match status" value="1"/>
</dbReference>
<evidence type="ECO:0000256" key="4">
    <source>
        <dbReference type="ARBA" id="ARBA00022827"/>
    </source>
</evidence>
<keyword evidence="4" id="KW-0274">FAD</keyword>
<dbReference type="RefSeq" id="WP_344086097.1">
    <property type="nucleotide sequence ID" value="NZ_BAAALS010000028.1"/>
</dbReference>
<reference evidence="8" key="1">
    <citation type="journal article" date="2019" name="Int. J. Syst. Evol. Microbiol.">
        <title>The Global Catalogue of Microorganisms (GCM) 10K type strain sequencing project: providing services to taxonomists for standard genome sequencing and annotation.</title>
        <authorList>
            <consortium name="The Broad Institute Genomics Platform"/>
            <consortium name="The Broad Institute Genome Sequencing Center for Infectious Disease"/>
            <person name="Wu L."/>
            <person name="Ma J."/>
        </authorList>
    </citation>
    <scope>NUCLEOTIDE SEQUENCE [LARGE SCALE GENOMIC DNA]</scope>
    <source>
        <strain evidence="8">JCM 13249</strain>
    </source>
</reference>
<comment type="caution">
    <text evidence="7">The sequence shown here is derived from an EMBL/GenBank/DDBJ whole genome shotgun (WGS) entry which is preliminary data.</text>
</comment>
<keyword evidence="3" id="KW-0285">Flavoprotein</keyword>
<evidence type="ECO:0000256" key="2">
    <source>
        <dbReference type="ARBA" id="ARBA00005466"/>
    </source>
</evidence>
<dbReference type="PANTHER" id="PTHR42973">
    <property type="entry name" value="BINDING OXIDOREDUCTASE, PUTATIVE (AFU_ORTHOLOGUE AFUA_1G17690)-RELATED"/>
    <property type="match status" value="1"/>
</dbReference>
<dbReference type="Proteomes" id="UP001500655">
    <property type="component" value="Unassembled WGS sequence"/>
</dbReference>
<dbReference type="Pfam" id="PF01565">
    <property type="entry name" value="FAD_binding_4"/>
    <property type="match status" value="1"/>
</dbReference>
<dbReference type="InterPro" id="IPR006093">
    <property type="entry name" value="Oxy_OxRdtase_FAD_BS"/>
</dbReference>
<evidence type="ECO:0000259" key="6">
    <source>
        <dbReference type="PROSITE" id="PS51387"/>
    </source>
</evidence>
<proteinExistence type="inferred from homology"/>
<dbReference type="EMBL" id="BAAALS010000028">
    <property type="protein sequence ID" value="GAA1770322.1"/>
    <property type="molecule type" value="Genomic_DNA"/>
</dbReference>
<dbReference type="InterPro" id="IPR016166">
    <property type="entry name" value="FAD-bd_PCMH"/>
</dbReference>
<dbReference type="Gene3D" id="3.40.462.20">
    <property type="match status" value="1"/>
</dbReference>
<dbReference type="SUPFAM" id="SSF56176">
    <property type="entry name" value="FAD-binding/transporter-associated domain-like"/>
    <property type="match status" value="1"/>
</dbReference>
<gene>
    <name evidence="7" type="ORF">GCM10009681_47160</name>
</gene>
<feature type="domain" description="FAD-binding PCMH-type" evidence="6">
    <location>
        <begin position="39"/>
        <end position="207"/>
    </location>
</feature>
<evidence type="ECO:0000256" key="1">
    <source>
        <dbReference type="ARBA" id="ARBA00001974"/>
    </source>
</evidence>
<keyword evidence="5" id="KW-0560">Oxidoreductase</keyword>
<comment type="cofactor">
    <cofactor evidence="1">
        <name>FAD</name>
        <dbReference type="ChEBI" id="CHEBI:57692"/>
    </cofactor>
</comment>
<dbReference type="InterPro" id="IPR036318">
    <property type="entry name" value="FAD-bd_PCMH-like_sf"/>
</dbReference>
<dbReference type="InterPro" id="IPR006094">
    <property type="entry name" value="Oxid_FAD_bind_N"/>
</dbReference>
<comment type="similarity">
    <text evidence="2">Belongs to the oxygen-dependent FAD-linked oxidoreductase family.</text>
</comment>
<sequence>MIEEPTAAQVTLRGLCGGAVHLPGDPAYDLARTPWNTAVDQRPAAVAYPADAGEVAALLRAARAVGLRVAPQGTGHLAAALGPLDDIVLLRTAAMTGLSVDRAGRRARVGAGMLWADVVGAVSPLAALHPAAPDVGVVGYSLSGGLSWYGRQRGLQSTSVTAVELVTPGGDAVRADAGHEPDLFWALRGGGANFGVVTAIEFALHDVGEVTAGMLAWDAARAERVLPEWVAWAATAPRTATTTLRVMPAPAGAPAELRGRRIVVISGAVTGAAGAPLAPLRALRPEVDTFAAVQPAALARLHLEPEGPRPDDRDGLLLGSVDADALLAVAAGADVELRHLGGALADRHPNAGALSHVEGEFLLVSSAAARHGLAALTPYATGRRYLGLAAERGDVRAGFDPAAWDRLRAIRAAVDPGGLLVASHPVPAAG</sequence>
<evidence type="ECO:0000313" key="7">
    <source>
        <dbReference type="EMBL" id="GAA1770322.1"/>
    </source>
</evidence>
<dbReference type="InterPro" id="IPR050416">
    <property type="entry name" value="FAD-linked_Oxidoreductase"/>
</dbReference>